<accession>W1P7Y2</accession>
<protein>
    <submittedName>
        <fullName evidence="2">Uncharacterized protein</fullName>
    </submittedName>
</protein>
<organism evidence="2 3">
    <name type="scientific">Amborella trichopoda</name>
    <dbReference type="NCBI Taxonomy" id="13333"/>
    <lineage>
        <taxon>Eukaryota</taxon>
        <taxon>Viridiplantae</taxon>
        <taxon>Streptophyta</taxon>
        <taxon>Embryophyta</taxon>
        <taxon>Tracheophyta</taxon>
        <taxon>Spermatophyta</taxon>
        <taxon>Magnoliopsida</taxon>
        <taxon>Amborellales</taxon>
        <taxon>Amborellaceae</taxon>
        <taxon>Amborella</taxon>
    </lineage>
</organism>
<gene>
    <name evidence="2" type="ORF">AMTR_s00079p00190150</name>
</gene>
<dbReference type="Proteomes" id="UP000017836">
    <property type="component" value="Unassembled WGS sequence"/>
</dbReference>
<name>W1P7Y2_AMBTC</name>
<feature type="compositionally biased region" description="Polar residues" evidence="1">
    <location>
        <begin position="1"/>
        <end position="19"/>
    </location>
</feature>
<evidence type="ECO:0000313" key="3">
    <source>
        <dbReference type="Proteomes" id="UP000017836"/>
    </source>
</evidence>
<proteinExistence type="predicted"/>
<dbReference type="HOGENOM" id="CLU_2124430_0_0_1"/>
<dbReference type="Gramene" id="ERN04048">
    <property type="protein sequence ID" value="ERN04048"/>
    <property type="gene ID" value="AMTR_s00079p00190150"/>
</dbReference>
<dbReference type="EMBL" id="KI394313">
    <property type="protein sequence ID" value="ERN04048.1"/>
    <property type="molecule type" value="Genomic_DNA"/>
</dbReference>
<reference evidence="3" key="1">
    <citation type="journal article" date="2013" name="Science">
        <title>The Amborella genome and the evolution of flowering plants.</title>
        <authorList>
            <consortium name="Amborella Genome Project"/>
        </authorList>
    </citation>
    <scope>NUCLEOTIDE SEQUENCE [LARGE SCALE GENOMIC DNA]</scope>
</reference>
<sequence length="114" mass="13207">MLGSTLQFSRVNGDNTFNNPAKARRQVQFQYEIPPRAKENHLPENCLPEKHLPKNHFPENRFPENKLMENRTVFEDCIRPVPSSLAFRSGCGNLDRFLESTTPYVRAQFVSKVD</sequence>
<evidence type="ECO:0000256" key="1">
    <source>
        <dbReference type="SAM" id="MobiDB-lite"/>
    </source>
</evidence>
<dbReference type="AlphaFoldDB" id="W1P7Y2"/>
<feature type="region of interest" description="Disordered" evidence="1">
    <location>
        <begin position="1"/>
        <end position="23"/>
    </location>
</feature>
<evidence type="ECO:0000313" key="2">
    <source>
        <dbReference type="EMBL" id="ERN04048.1"/>
    </source>
</evidence>
<keyword evidence="3" id="KW-1185">Reference proteome</keyword>